<keyword evidence="3" id="KW-1185">Reference proteome</keyword>
<dbReference type="OrthoDB" id="1957835at2"/>
<comment type="caution">
    <text evidence="2">The sequence shown here is derived from an EMBL/GenBank/DDBJ whole genome shotgun (WGS) entry which is preliminary data.</text>
</comment>
<proteinExistence type="predicted"/>
<protein>
    <submittedName>
        <fullName evidence="2">Uncharacterized protein</fullName>
    </submittedName>
</protein>
<evidence type="ECO:0000256" key="1">
    <source>
        <dbReference type="SAM" id="Phobius"/>
    </source>
</evidence>
<sequence>MKKSLEKIGNCIFYTGVLVAAYGLYQIYINRKGLPPGVCPVNENRTIMYLAISMFIISLILYTIYDFKEKKRNKEMN</sequence>
<gene>
    <name evidence="2" type="ORF">NSA23_08295</name>
</gene>
<dbReference type="AlphaFoldDB" id="A0A9X2MHH5"/>
<evidence type="ECO:0000313" key="2">
    <source>
        <dbReference type="EMBL" id="MCR2044118.1"/>
    </source>
</evidence>
<keyword evidence="1" id="KW-0812">Transmembrane</keyword>
<keyword evidence="1" id="KW-1133">Transmembrane helix</keyword>
<name>A0A9X2MHH5_9FIRM</name>
<dbReference type="EMBL" id="JANJZL010000004">
    <property type="protein sequence ID" value="MCR2044118.1"/>
    <property type="molecule type" value="Genomic_DNA"/>
</dbReference>
<dbReference type="Proteomes" id="UP001142078">
    <property type="component" value="Unassembled WGS sequence"/>
</dbReference>
<keyword evidence="1" id="KW-0472">Membrane</keyword>
<organism evidence="2 3">
    <name type="scientific">Anaerosalibacter massiliensis</name>
    <dbReference type="NCBI Taxonomy" id="1347392"/>
    <lineage>
        <taxon>Bacteria</taxon>
        <taxon>Bacillati</taxon>
        <taxon>Bacillota</taxon>
        <taxon>Tissierellia</taxon>
        <taxon>Tissierellales</taxon>
        <taxon>Sporanaerobacteraceae</taxon>
        <taxon>Anaerosalibacter</taxon>
    </lineage>
</organism>
<feature type="transmembrane region" description="Helical" evidence="1">
    <location>
        <begin position="12"/>
        <end position="29"/>
    </location>
</feature>
<dbReference type="RefSeq" id="WP_050069850.1">
    <property type="nucleotide sequence ID" value="NZ_CABKTM010000049.1"/>
</dbReference>
<feature type="transmembrane region" description="Helical" evidence="1">
    <location>
        <begin position="49"/>
        <end position="67"/>
    </location>
</feature>
<reference evidence="2" key="1">
    <citation type="submission" date="2022-07" db="EMBL/GenBank/DDBJ databases">
        <title>Enhanced cultured diversity of the mouse gut microbiota enables custom-made synthetic communities.</title>
        <authorList>
            <person name="Afrizal A."/>
        </authorList>
    </citation>
    <scope>NUCLEOTIDE SEQUENCE</scope>
    <source>
        <strain evidence="2">DSM 29482</strain>
    </source>
</reference>
<accession>A0A9X2MHH5</accession>
<evidence type="ECO:0000313" key="3">
    <source>
        <dbReference type="Proteomes" id="UP001142078"/>
    </source>
</evidence>